<dbReference type="InterPro" id="IPR020622">
    <property type="entry name" value="Ala_racemase_pyridoxalP-BS"/>
</dbReference>
<dbReference type="HOGENOM" id="CLU_028393_2_1_9"/>
<protein>
    <recommendedName>
        <fullName evidence="5">Alanine racemase</fullName>
        <ecNumber evidence="5">5.1.1.1</ecNumber>
    </recommendedName>
</protein>
<dbReference type="OrthoDB" id="9813814at2"/>
<comment type="catalytic activity">
    <reaction evidence="1 5">
        <text>L-alanine = D-alanine</text>
        <dbReference type="Rhea" id="RHEA:20249"/>
        <dbReference type="ChEBI" id="CHEBI:57416"/>
        <dbReference type="ChEBI" id="CHEBI:57972"/>
        <dbReference type="EC" id="5.1.1.1"/>
    </reaction>
</comment>
<dbReference type="PANTHER" id="PTHR30511">
    <property type="entry name" value="ALANINE RACEMASE"/>
    <property type="match status" value="1"/>
</dbReference>
<dbReference type="PANTHER" id="PTHR30511:SF0">
    <property type="entry name" value="ALANINE RACEMASE, CATABOLIC-RELATED"/>
    <property type="match status" value="1"/>
</dbReference>
<evidence type="ECO:0000256" key="4">
    <source>
        <dbReference type="ARBA" id="ARBA00023235"/>
    </source>
</evidence>
<feature type="active site" description="Proton acceptor; specific for L-alanine" evidence="5">
    <location>
        <position position="288"/>
    </location>
</feature>
<dbReference type="Pfam" id="PF01168">
    <property type="entry name" value="Ala_racemase_N"/>
    <property type="match status" value="1"/>
</dbReference>
<dbReference type="GO" id="GO:0005829">
    <property type="term" value="C:cytosol"/>
    <property type="evidence" value="ECO:0007669"/>
    <property type="project" value="TreeGrafter"/>
</dbReference>
<dbReference type="STRING" id="439292.Bsel_0530"/>
<dbReference type="Proteomes" id="UP000000271">
    <property type="component" value="Chromosome"/>
</dbReference>
<feature type="binding site" evidence="5 7">
    <location>
        <position position="155"/>
    </location>
    <ligand>
        <name>substrate</name>
    </ligand>
</feature>
<dbReference type="EMBL" id="CP001791">
    <property type="protein sequence ID" value="ADH98066.1"/>
    <property type="molecule type" value="Genomic_DNA"/>
</dbReference>
<dbReference type="PRINTS" id="PR00992">
    <property type="entry name" value="ALARACEMASE"/>
</dbReference>
<comment type="function">
    <text evidence="5">Catalyzes the interconversion of L-alanine and D-alanine. May also act on other amino acids.</text>
</comment>
<dbReference type="InterPro" id="IPR029066">
    <property type="entry name" value="PLP-binding_barrel"/>
</dbReference>
<feature type="active site" description="Proton acceptor; specific for D-alanine" evidence="5">
    <location>
        <position position="57"/>
    </location>
</feature>
<dbReference type="RefSeq" id="WP_013171495.1">
    <property type="nucleotide sequence ID" value="NC_014219.1"/>
</dbReference>
<dbReference type="Gene3D" id="3.20.20.10">
    <property type="entry name" value="Alanine racemase"/>
    <property type="match status" value="1"/>
</dbReference>
<accession>D6XXZ3</accession>
<dbReference type="PROSITE" id="PS00395">
    <property type="entry name" value="ALANINE_RACEMASE"/>
    <property type="match status" value="1"/>
</dbReference>
<dbReference type="FunFam" id="3.20.20.10:FF:000002">
    <property type="entry name" value="Alanine racemase"/>
    <property type="match status" value="1"/>
</dbReference>
<evidence type="ECO:0000313" key="10">
    <source>
        <dbReference type="Proteomes" id="UP000000271"/>
    </source>
</evidence>
<comment type="pathway">
    <text evidence="5">Amino-acid biosynthesis; D-alanine biosynthesis; D-alanine from L-alanine: step 1/1.</text>
</comment>
<dbReference type="AlphaFoldDB" id="D6XXZ3"/>
<organism evidence="9 10">
    <name type="scientific">Bacillus selenitireducens (strain ATCC 700615 / DSM 15326 / MLS10)</name>
    <dbReference type="NCBI Taxonomy" id="439292"/>
    <lineage>
        <taxon>Bacteria</taxon>
        <taxon>Bacillati</taxon>
        <taxon>Bacillota</taxon>
        <taxon>Bacilli</taxon>
        <taxon>Bacillales</taxon>
        <taxon>Bacillaceae</taxon>
        <taxon>Salisediminibacterium</taxon>
    </lineage>
</organism>
<dbReference type="InterPro" id="IPR011079">
    <property type="entry name" value="Ala_racemase_C"/>
</dbReference>
<dbReference type="InterPro" id="IPR000821">
    <property type="entry name" value="Ala_racemase"/>
</dbReference>
<dbReference type="SUPFAM" id="SSF51419">
    <property type="entry name" value="PLP-binding barrel"/>
    <property type="match status" value="1"/>
</dbReference>
<evidence type="ECO:0000313" key="9">
    <source>
        <dbReference type="EMBL" id="ADH98066.1"/>
    </source>
</evidence>
<keyword evidence="4 5" id="KW-0413">Isomerase</keyword>
<comment type="cofactor">
    <cofactor evidence="2 5 6">
        <name>pyridoxal 5'-phosphate</name>
        <dbReference type="ChEBI" id="CHEBI:597326"/>
    </cofactor>
</comment>
<dbReference type="EC" id="5.1.1.1" evidence="5"/>
<dbReference type="eggNOG" id="COG0787">
    <property type="taxonomic scope" value="Bacteria"/>
</dbReference>
<comment type="similarity">
    <text evidence="5">Belongs to the alanine racemase family.</text>
</comment>
<gene>
    <name evidence="9" type="ordered locus">Bsel_0530</name>
</gene>
<dbReference type="CDD" id="cd00430">
    <property type="entry name" value="PLPDE_III_AR"/>
    <property type="match status" value="1"/>
</dbReference>
<dbReference type="InterPro" id="IPR001608">
    <property type="entry name" value="Ala_racemase_N"/>
</dbReference>
<dbReference type="FunFam" id="2.40.37.10:FF:000006">
    <property type="entry name" value="Alanine racemase"/>
    <property type="match status" value="1"/>
</dbReference>
<dbReference type="InterPro" id="IPR009006">
    <property type="entry name" value="Ala_racemase/Decarboxylase_C"/>
</dbReference>
<dbReference type="Pfam" id="PF00842">
    <property type="entry name" value="Ala_racemase_C"/>
    <property type="match status" value="1"/>
</dbReference>
<feature type="domain" description="Alanine racemase C-terminal" evidence="8">
    <location>
        <begin position="267"/>
        <end position="392"/>
    </location>
</feature>
<name>D6XXZ3_BACIE</name>
<dbReference type="GO" id="GO:0030170">
    <property type="term" value="F:pyridoxal phosphate binding"/>
    <property type="evidence" value="ECO:0007669"/>
    <property type="project" value="UniProtKB-UniRule"/>
</dbReference>
<dbReference type="NCBIfam" id="TIGR00492">
    <property type="entry name" value="alr"/>
    <property type="match status" value="1"/>
</dbReference>
<dbReference type="GO" id="GO:0030632">
    <property type="term" value="P:D-alanine biosynthetic process"/>
    <property type="evidence" value="ECO:0007669"/>
    <property type="project" value="UniProtKB-UniRule"/>
</dbReference>
<feature type="binding site" evidence="5 7">
    <location>
        <position position="335"/>
    </location>
    <ligand>
        <name>substrate</name>
    </ligand>
</feature>
<evidence type="ECO:0000256" key="7">
    <source>
        <dbReference type="PIRSR" id="PIRSR600821-52"/>
    </source>
</evidence>
<reference evidence="9" key="1">
    <citation type="submission" date="2009-10" db="EMBL/GenBank/DDBJ databases">
        <title>Complete sequence of Bacillus selenitireducens MLS10.</title>
        <authorList>
            <consortium name="US DOE Joint Genome Institute"/>
            <person name="Lucas S."/>
            <person name="Copeland A."/>
            <person name="Lapidus A."/>
            <person name="Glavina del Rio T."/>
            <person name="Dalin E."/>
            <person name="Tice H."/>
            <person name="Bruce D."/>
            <person name="Goodwin L."/>
            <person name="Pitluck S."/>
            <person name="Sims D."/>
            <person name="Brettin T."/>
            <person name="Detter J.C."/>
            <person name="Han C."/>
            <person name="Larimer F."/>
            <person name="Land M."/>
            <person name="Hauser L."/>
            <person name="Kyrpides N."/>
            <person name="Ovchinnikova G."/>
            <person name="Stolz J."/>
        </authorList>
    </citation>
    <scope>NUCLEOTIDE SEQUENCE [LARGE SCALE GENOMIC DNA]</scope>
    <source>
        <strain evidence="9">MLS10</strain>
    </source>
</reference>
<dbReference type="UniPathway" id="UPA00042">
    <property type="reaction ID" value="UER00497"/>
</dbReference>
<dbReference type="SUPFAM" id="SSF50621">
    <property type="entry name" value="Alanine racemase C-terminal domain-like"/>
    <property type="match status" value="1"/>
</dbReference>
<evidence type="ECO:0000256" key="6">
    <source>
        <dbReference type="PIRSR" id="PIRSR600821-50"/>
    </source>
</evidence>
<evidence type="ECO:0000256" key="2">
    <source>
        <dbReference type="ARBA" id="ARBA00001933"/>
    </source>
</evidence>
<feature type="modified residue" description="N6-(pyridoxal phosphate)lysine" evidence="5 6">
    <location>
        <position position="57"/>
    </location>
</feature>
<evidence type="ECO:0000259" key="8">
    <source>
        <dbReference type="SMART" id="SM01005"/>
    </source>
</evidence>
<dbReference type="Gene3D" id="2.40.37.10">
    <property type="entry name" value="Lyase, Ornithine Decarboxylase, Chain A, domain 1"/>
    <property type="match status" value="1"/>
</dbReference>
<evidence type="ECO:0000256" key="1">
    <source>
        <dbReference type="ARBA" id="ARBA00000316"/>
    </source>
</evidence>
<sequence length="405" mass="44650">MKQIQEIYRKAGDQAVDVTHPFYRDTWAEIDLNAIHDNVTAIKASLPAHTEMMAVVKANAYGHGAVDVAREALDAGATYLGVAILDEAIALRKAGIGAPILVLGYIRAEDILIASELDIAVTVFQKDWLEKAESLLRAAGRKAVCHVKLDSGMGRIGLRKEEEIRELAEVLKASLHIHVEGAYTHMAAADEPGNDYYHVQKERFLDMMDWLESSLGEKVKIRHCANSASALRFHEESCNLVRVGISMYGMAPSVEMKPDMKVPLKQAMSLKSRITQVKLLEPGEGISYGSTYRTSGHEWIGTVPIGYADGWIRAHQSGDVLVKGKRAKIVGRICMDQMMILLDGPVETGTEVTLIGEDGGSFLSMDEVAGRIDTISYEIPCTLSYRVPRAVRKDGRVLYVHNDIF</sequence>
<evidence type="ECO:0000256" key="5">
    <source>
        <dbReference type="HAMAP-Rule" id="MF_01201"/>
    </source>
</evidence>
<dbReference type="KEGG" id="bse:Bsel_0530"/>
<dbReference type="GO" id="GO:0008784">
    <property type="term" value="F:alanine racemase activity"/>
    <property type="evidence" value="ECO:0007669"/>
    <property type="project" value="UniProtKB-UniRule"/>
</dbReference>
<keyword evidence="10" id="KW-1185">Reference proteome</keyword>
<dbReference type="SMART" id="SM01005">
    <property type="entry name" value="Ala_racemase_C"/>
    <property type="match status" value="1"/>
</dbReference>
<evidence type="ECO:0000256" key="3">
    <source>
        <dbReference type="ARBA" id="ARBA00022898"/>
    </source>
</evidence>
<proteinExistence type="inferred from homology"/>
<dbReference type="GO" id="GO:0009252">
    <property type="term" value="P:peptidoglycan biosynthetic process"/>
    <property type="evidence" value="ECO:0007669"/>
    <property type="project" value="TreeGrafter"/>
</dbReference>
<dbReference type="HAMAP" id="MF_01201">
    <property type="entry name" value="Ala_racemase"/>
    <property type="match status" value="1"/>
</dbReference>
<keyword evidence="3 5" id="KW-0663">Pyridoxal phosphate</keyword>